<dbReference type="AlphaFoldDB" id="A0A433QII2"/>
<name>A0A433QII2_9FUNG</name>
<evidence type="ECO:0000313" key="3">
    <source>
        <dbReference type="Proteomes" id="UP000274822"/>
    </source>
</evidence>
<feature type="region of interest" description="Disordered" evidence="1">
    <location>
        <begin position="211"/>
        <end position="271"/>
    </location>
</feature>
<accession>A0A433QII2</accession>
<sequence>MSDLSDSDGTRYPGKNCHCFIVYPHPACARVFLIPLSRDILSCDRQEYRHADANLDAGVGSDTFQRLQQPKVTIAYKGKSKRRLMADSPEEEGEDKKILHRFPTESRALVPGRLRSGASTNIANSQVKAAHLAFYRHLNDILLLDTTTEDEFKNARRLINSKKEDVKTVRPLWKNSAVLAVVKRASEIVRAHSDLDKAIEDRVRGLVFGRKNQRDDDNSEDVDDDNPFLVHDNGETEDGLDEEESGTLDESVPSATPKKRKPQSRAPFTPNKRTIGYQQVKLYNHQASLICAFKSTMQYLPEILGPQLAEQISKYTASILPSIWTPELVTYINRALQVVIHLYSYNGDFKKNIQEAIAGDNKVRRFRLYCEKVLTDLIESHTRAAKLLNTASESGIVLVDGKGIRVLDHREVWHMEVSGPPSNPKRSHTVGDVKKALDTDLAILVTILTSHLDCPVTLGSKIKVLSTQVIGDRLTLYTLSMMEDGRFLATELASTTLPFSFAARVRFKGVLKMMAIFNDELENQERLISDIELNDTDEGPKVRDVLKLPKGIKSISSLPDSVDNISID</sequence>
<evidence type="ECO:0000256" key="1">
    <source>
        <dbReference type="SAM" id="MobiDB-lite"/>
    </source>
</evidence>
<keyword evidence="3" id="KW-1185">Reference proteome</keyword>
<dbReference type="Proteomes" id="UP000274822">
    <property type="component" value="Unassembled WGS sequence"/>
</dbReference>
<protein>
    <submittedName>
        <fullName evidence="2">Uncharacterized protein</fullName>
    </submittedName>
</protein>
<gene>
    <name evidence="2" type="ORF">BC938DRAFT_480508</name>
</gene>
<feature type="compositionally biased region" description="Acidic residues" evidence="1">
    <location>
        <begin position="235"/>
        <end position="247"/>
    </location>
</feature>
<comment type="caution">
    <text evidence="2">The sequence shown here is derived from an EMBL/GenBank/DDBJ whole genome shotgun (WGS) entry which is preliminary data.</text>
</comment>
<dbReference type="EMBL" id="RBNJ01005006">
    <property type="protein sequence ID" value="RUS29569.1"/>
    <property type="molecule type" value="Genomic_DNA"/>
</dbReference>
<feature type="compositionally biased region" description="Acidic residues" evidence="1">
    <location>
        <begin position="217"/>
        <end position="226"/>
    </location>
</feature>
<evidence type="ECO:0000313" key="2">
    <source>
        <dbReference type="EMBL" id="RUS29569.1"/>
    </source>
</evidence>
<reference evidence="2 3" key="1">
    <citation type="journal article" date="2018" name="New Phytol.">
        <title>Phylogenomics of Endogonaceae and evolution of mycorrhizas within Mucoromycota.</title>
        <authorList>
            <person name="Chang Y."/>
            <person name="Desiro A."/>
            <person name="Na H."/>
            <person name="Sandor L."/>
            <person name="Lipzen A."/>
            <person name="Clum A."/>
            <person name="Barry K."/>
            <person name="Grigoriev I.V."/>
            <person name="Martin F.M."/>
            <person name="Stajich J.E."/>
            <person name="Smith M.E."/>
            <person name="Bonito G."/>
            <person name="Spatafora J.W."/>
        </authorList>
    </citation>
    <scope>NUCLEOTIDE SEQUENCE [LARGE SCALE GENOMIC DNA]</scope>
    <source>
        <strain evidence="2 3">AD002</strain>
    </source>
</reference>
<proteinExistence type="predicted"/>
<organism evidence="2 3">
    <name type="scientific">Jimgerdemannia flammicorona</name>
    <dbReference type="NCBI Taxonomy" id="994334"/>
    <lineage>
        <taxon>Eukaryota</taxon>
        <taxon>Fungi</taxon>
        <taxon>Fungi incertae sedis</taxon>
        <taxon>Mucoromycota</taxon>
        <taxon>Mucoromycotina</taxon>
        <taxon>Endogonomycetes</taxon>
        <taxon>Endogonales</taxon>
        <taxon>Endogonaceae</taxon>
        <taxon>Jimgerdemannia</taxon>
    </lineage>
</organism>